<dbReference type="InterPro" id="IPR039391">
    <property type="entry name" value="Phytocyanin-like"/>
</dbReference>
<feature type="domain" description="Phytocyanin" evidence="1">
    <location>
        <begin position="14"/>
        <end position="73"/>
    </location>
</feature>
<comment type="caution">
    <text evidence="2">The sequence shown here is derived from an EMBL/GenBank/DDBJ whole genome shotgun (WGS) entry which is preliminary data.</text>
</comment>
<dbReference type="InterPro" id="IPR003245">
    <property type="entry name" value="Phytocyanin_dom"/>
</dbReference>
<gene>
    <name evidence="2" type="ORF">RJ641_036543</name>
</gene>
<sequence>MNGAIGKLEGGEIEVGVKLNVFNYAKGLHNVVIVNATGYDQCIASPNLGVLHTGNDKVALKAPGEKYYICEYRCDYADQKLKITDLSKMRFGMGIPTMPGSLCLLHENLDKKSSDHLGELIKSNGVFQNSRLVRMNI</sequence>
<name>A0AAN8VL07_9MAGN</name>
<organism evidence="2 3">
    <name type="scientific">Dillenia turbinata</name>
    <dbReference type="NCBI Taxonomy" id="194707"/>
    <lineage>
        <taxon>Eukaryota</taxon>
        <taxon>Viridiplantae</taxon>
        <taxon>Streptophyta</taxon>
        <taxon>Embryophyta</taxon>
        <taxon>Tracheophyta</taxon>
        <taxon>Spermatophyta</taxon>
        <taxon>Magnoliopsida</taxon>
        <taxon>eudicotyledons</taxon>
        <taxon>Gunneridae</taxon>
        <taxon>Pentapetalae</taxon>
        <taxon>Dilleniales</taxon>
        <taxon>Dilleniaceae</taxon>
        <taxon>Dillenia</taxon>
    </lineage>
</organism>
<dbReference type="SUPFAM" id="SSF49503">
    <property type="entry name" value="Cupredoxins"/>
    <property type="match status" value="1"/>
</dbReference>
<evidence type="ECO:0000313" key="2">
    <source>
        <dbReference type="EMBL" id="KAK6933649.1"/>
    </source>
</evidence>
<dbReference type="InterPro" id="IPR008972">
    <property type="entry name" value="Cupredoxin"/>
</dbReference>
<dbReference type="PANTHER" id="PTHR33021">
    <property type="entry name" value="BLUE COPPER PROTEIN"/>
    <property type="match status" value="1"/>
</dbReference>
<accession>A0AAN8VL07</accession>
<evidence type="ECO:0000259" key="1">
    <source>
        <dbReference type="Pfam" id="PF02298"/>
    </source>
</evidence>
<dbReference type="Proteomes" id="UP001370490">
    <property type="component" value="Unassembled WGS sequence"/>
</dbReference>
<dbReference type="EMBL" id="JBAMMX010000009">
    <property type="protein sequence ID" value="KAK6933649.1"/>
    <property type="molecule type" value="Genomic_DNA"/>
</dbReference>
<proteinExistence type="predicted"/>
<dbReference type="AlphaFoldDB" id="A0AAN8VL07"/>
<dbReference type="Pfam" id="PF02298">
    <property type="entry name" value="Cu_bind_like"/>
    <property type="match status" value="1"/>
</dbReference>
<dbReference type="GO" id="GO:0005886">
    <property type="term" value="C:plasma membrane"/>
    <property type="evidence" value="ECO:0007669"/>
    <property type="project" value="TreeGrafter"/>
</dbReference>
<protein>
    <submittedName>
        <fullName evidence="2">Phytocyanin domain</fullName>
    </submittedName>
</protein>
<dbReference type="PANTHER" id="PTHR33021:SF306">
    <property type="entry name" value="BLUE COPPER PROTEIN-LIKE"/>
    <property type="match status" value="1"/>
</dbReference>
<dbReference type="Gene3D" id="2.60.40.420">
    <property type="entry name" value="Cupredoxins - blue copper proteins"/>
    <property type="match status" value="1"/>
</dbReference>
<dbReference type="GO" id="GO:0009055">
    <property type="term" value="F:electron transfer activity"/>
    <property type="evidence" value="ECO:0007669"/>
    <property type="project" value="InterPro"/>
</dbReference>
<evidence type="ECO:0000313" key="3">
    <source>
        <dbReference type="Proteomes" id="UP001370490"/>
    </source>
</evidence>
<reference evidence="2 3" key="1">
    <citation type="submission" date="2023-12" db="EMBL/GenBank/DDBJ databases">
        <title>A high-quality genome assembly for Dillenia turbinata (Dilleniales).</title>
        <authorList>
            <person name="Chanderbali A."/>
        </authorList>
    </citation>
    <scope>NUCLEOTIDE SEQUENCE [LARGE SCALE GENOMIC DNA]</scope>
    <source>
        <strain evidence="2">LSX21</strain>
        <tissue evidence="2">Leaf</tissue>
    </source>
</reference>
<keyword evidence="3" id="KW-1185">Reference proteome</keyword>